<name>A0A8E0QWQ2_9EURO</name>
<reference evidence="2" key="1">
    <citation type="journal article" date="2015" name="Genome Announc.">
        <title>Draft Genome Sequence of the Pathogenic Filamentous Fungus Aspergillus udagawae Strain IFM 46973T.</title>
        <authorList>
            <person name="Kusuya Y."/>
            <person name="Takahashi-Nakaguchi A."/>
            <person name="Takahashi H."/>
            <person name="Yaguchi T."/>
        </authorList>
    </citation>
    <scope>NUCLEOTIDE SEQUENCE</scope>
    <source>
        <strain evidence="2">IFM 46973</strain>
    </source>
</reference>
<feature type="region of interest" description="Disordered" evidence="1">
    <location>
        <begin position="65"/>
        <end position="86"/>
    </location>
</feature>
<dbReference type="RefSeq" id="XP_043147647.1">
    <property type="nucleotide sequence ID" value="XM_043291712.1"/>
</dbReference>
<dbReference type="GeneID" id="66994292"/>
<accession>A0A8E0QWQ2</accession>
<sequence>MHQWMTEFSSIPTCQDYLQKYLRQLCLCAFRKDVFTQIKALLKPESATAALAGNHPALLAQSGRRAPGAIPATPHHFGEPDGRQAY</sequence>
<evidence type="ECO:0000313" key="3">
    <source>
        <dbReference type="Proteomes" id="UP000036893"/>
    </source>
</evidence>
<comment type="caution">
    <text evidence="2">The sequence shown here is derived from an EMBL/GenBank/DDBJ whole genome shotgun (WGS) entry which is preliminary data.</text>
</comment>
<feature type="compositionally biased region" description="Basic and acidic residues" evidence="1">
    <location>
        <begin position="76"/>
        <end position="86"/>
    </location>
</feature>
<proteinExistence type="predicted"/>
<reference evidence="2" key="2">
    <citation type="submission" date="2021-01" db="EMBL/GenBank/DDBJ databases">
        <title>Pan-genome distribution and transcriptional activeness of fungal secondary metabolism genes in Aspergillus section Fumigati.</title>
        <authorList>
            <person name="Takahashi H."/>
            <person name="Umemura M."/>
            <person name="Ninomiya A."/>
            <person name="Kusuya Y."/>
            <person name="Urayama S."/>
            <person name="Shimizu M."/>
            <person name="Watanabe A."/>
            <person name="Kamei K."/>
            <person name="Yaguchi T."/>
            <person name="Hagiwara D."/>
        </authorList>
    </citation>
    <scope>NUCLEOTIDE SEQUENCE</scope>
    <source>
        <strain evidence="2">IFM 46973</strain>
    </source>
</reference>
<evidence type="ECO:0000256" key="1">
    <source>
        <dbReference type="SAM" id="MobiDB-lite"/>
    </source>
</evidence>
<evidence type="ECO:0000313" key="2">
    <source>
        <dbReference type="EMBL" id="GIC90381.1"/>
    </source>
</evidence>
<dbReference type="EMBL" id="BBXM02000004">
    <property type="protein sequence ID" value="GIC90381.1"/>
    <property type="molecule type" value="Genomic_DNA"/>
</dbReference>
<dbReference type="AlphaFoldDB" id="A0A8E0QWQ2"/>
<gene>
    <name evidence="2" type="ORF">Aud_006815</name>
</gene>
<dbReference type="Proteomes" id="UP000036893">
    <property type="component" value="Unassembled WGS sequence"/>
</dbReference>
<protein>
    <submittedName>
        <fullName evidence="2">Uncharacterized protein</fullName>
    </submittedName>
</protein>
<organism evidence="2 3">
    <name type="scientific">Aspergillus udagawae</name>
    <dbReference type="NCBI Taxonomy" id="91492"/>
    <lineage>
        <taxon>Eukaryota</taxon>
        <taxon>Fungi</taxon>
        <taxon>Dikarya</taxon>
        <taxon>Ascomycota</taxon>
        <taxon>Pezizomycotina</taxon>
        <taxon>Eurotiomycetes</taxon>
        <taxon>Eurotiomycetidae</taxon>
        <taxon>Eurotiales</taxon>
        <taxon>Aspergillaceae</taxon>
        <taxon>Aspergillus</taxon>
        <taxon>Aspergillus subgen. Fumigati</taxon>
    </lineage>
</organism>